<gene>
    <name evidence="2" type="ORF">LIER_33727</name>
</gene>
<dbReference type="AlphaFoldDB" id="A0AAV3S193"/>
<protein>
    <submittedName>
        <fullName evidence="2">Uncharacterized protein</fullName>
    </submittedName>
</protein>
<reference evidence="2 3" key="1">
    <citation type="submission" date="2024-01" db="EMBL/GenBank/DDBJ databases">
        <title>The complete chloroplast genome sequence of Lithospermum erythrorhizon: insights into the phylogenetic relationship among Boraginaceae species and the maternal lineages of purple gromwells.</title>
        <authorList>
            <person name="Okada T."/>
            <person name="Watanabe K."/>
        </authorList>
    </citation>
    <scope>NUCLEOTIDE SEQUENCE [LARGE SCALE GENOMIC DNA]</scope>
</reference>
<accession>A0AAV3S193</accession>
<feature type="compositionally biased region" description="Polar residues" evidence="1">
    <location>
        <begin position="14"/>
        <end position="23"/>
    </location>
</feature>
<proteinExistence type="predicted"/>
<organism evidence="2 3">
    <name type="scientific">Lithospermum erythrorhizon</name>
    <name type="common">Purple gromwell</name>
    <name type="synonym">Lithospermum officinale var. erythrorhizon</name>
    <dbReference type="NCBI Taxonomy" id="34254"/>
    <lineage>
        <taxon>Eukaryota</taxon>
        <taxon>Viridiplantae</taxon>
        <taxon>Streptophyta</taxon>
        <taxon>Embryophyta</taxon>
        <taxon>Tracheophyta</taxon>
        <taxon>Spermatophyta</taxon>
        <taxon>Magnoliopsida</taxon>
        <taxon>eudicotyledons</taxon>
        <taxon>Gunneridae</taxon>
        <taxon>Pentapetalae</taxon>
        <taxon>asterids</taxon>
        <taxon>lamiids</taxon>
        <taxon>Boraginales</taxon>
        <taxon>Boraginaceae</taxon>
        <taxon>Boraginoideae</taxon>
        <taxon>Lithospermeae</taxon>
        <taxon>Lithospermum</taxon>
    </lineage>
</organism>
<comment type="caution">
    <text evidence="2">The sequence shown here is derived from an EMBL/GenBank/DDBJ whole genome shotgun (WGS) entry which is preliminary data.</text>
</comment>
<feature type="region of interest" description="Disordered" evidence="1">
    <location>
        <begin position="1"/>
        <end position="27"/>
    </location>
</feature>
<sequence length="91" mass="10383">MQNSFDLKLVEASTKPSRPSTSFPPRAPEPSIFEGVSFVENMVQIFANATWKKLCEKLLSKSLDDVLTMEDEMKMDLESKKHELGIFKIVF</sequence>
<dbReference type="EMBL" id="BAABME010013704">
    <property type="protein sequence ID" value="GAA0186439.1"/>
    <property type="molecule type" value="Genomic_DNA"/>
</dbReference>
<keyword evidence="3" id="KW-1185">Reference proteome</keyword>
<evidence type="ECO:0000256" key="1">
    <source>
        <dbReference type="SAM" id="MobiDB-lite"/>
    </source>
</evidence>
<evidence type="ECO:0000313" key="3">
    <source>
        <dbReference type="Proteomes" id="UP001454036"/>
    </source>
</evidence>
<name>A0AAV3S193_LITER</name>
<evidence type="ECO:0000313" key="2">
    <source>
        <dbReference type="EMBL" id="GAA0186439.1"/>
    </source>
</evidence>
<dbReference type="Proteomes" id="UP001454036">
    <property type="component" value="Unassembled WGS sequence"/>
</dbReference>